<evidence type="ECO:0000313" key="2">
    <source>
        <dbReference type="Proteomes" id="UP000643403"/>
    </source>
</evidence>
<comment type="caution">
    <text evidence="1">The sequence shown here is derived from an EMBL/GenBank/DDBJ whole genome shotgun (WGS) entry which is preliminary data.</text>
</comment>
<sequence length="69" mass="7563">MLSSPVLYARGPYRVIANDPDADGRLYVVVDTAGAWLREEPSFETARAWVDHRSLDPGAPGRRPAGPSR</sequence>
<evidence type="ECO:0000313" key="1">
    <source>
        <dbReference type="EMBL" id="GGZ65700.1"/>
    </source>
</evidence>
<gene>
    <name evidence="1" type="ORF">GCM10008101_19630</name>
</gene>
<dbReference type="Proteomes" id="UP000643403">
    <property type="component" value="Unassembled WGS sequence"/>
</dbReference>
<reference evidence="2" key="1">
    <citation type="journal article" date="2019" name="Int. J. Syst. Evol. Microbiol.">
        <title>The Global Catalogue of Microorganisms (GCM) 10K type strain sequencing project: providing services to taxonomists for standard genome sequencing and annotation.</title>
        <authorList>
            <consortium name="The Broad Institute Genomics Platform"/>
            <consortium name="The Broad Institute Genome Sequencing Center for Infectious Disease"/>
            <person name="Wu L."/>
            <person name="Ma J."/>
        </authorList>
    </citation>
    <scope>NUCLEOTIDE SEQUENCE [LARGE SCALE GENOMIC DNA]</scope>
    <source>
        <strain evidence="2">KCTC 22558</strain>
    </source>
</reference>
<organism evidence="1 2">
    <name type="scientific">Cognatilysobacter xinjiangensis</name>
    <dbReference type="NCBI Taxonomy" id="546892"/>
    <lineage>
        <taxon>Bacteria</taxon>
        <taxon>Pseudomonadati</taxon>
        <taxon>Pseudomonadota</taxon>
        <taxon>Gammaproteobacteria</taxon>
        <taxon>Lysobacterales</taxon>
        <taxon>Lysobacteraceae</taxon>
        <taxon>Cognatilysobacter</taxon>
    </lineage>
</organism>
<dbReference type="EMBL" id="BMXY01000002">
    <property type="protein sequence ID" value="GGZ65700.1"/>
    <property type="molecule type" value="Genomic_DNA"/>
</dbReference>
<accession>A0ABQ3C2S6</accession>
<name>A0ABQ3C2S6_9GAMM</name>
<protein>
    <submittedName>
        <fullName evidence="1">Uncharacterized protein</fullName>
    </submittedName>
</protein>
<keyword evidence="2" id="KW-1185">Reference proteome</keyword>
<dbReference type="RefSeq" id="WP_189449394.1">
    <property type="nucleotide sequence ID" value="NZ_BMXY01000002.1"/>
</dbReference>
<proteinExistence type="predicted"/>